<protein>
    <submittedName>
        <fullName evidence="1">NAD(P)-dependent dehydrogenase (Short-subunit alcohol dehydrogenase family)</fullName>
    </submittedName>
</protein>
<keyword evidence="2" id="KW-1185">Reference proteome</keyword>
<dbReference type="PANTHER" id="PTHR43431">
    <property type="entry name" value="OXIDOREDUCTASE, SHORT CHAIN DEHYDROGENASE/REDUCTASE FAMILY (AFU_ORTHOLOGUE AFUA_5G14000)"/>
    <property type="match status" value="1"/>
</dbReference>
<reference evidence="1 2" key="1">
    <citation type="submission" date="2021-03" db="EMBL/GenBank/DDBJ databases">
        <title>Sequencing the genomes of 1000 actinobacteria strains.</title>
        <authorList>
            <person name="Klenk H.-P."/>
        </authorList>
    </citation>
    <scope>NUCLEOTIDE SEQUENCE [LARGE SCALE GENOMIC DNA]</scope>
    <source>
        <strain evidence="1 2">DSM 46670</strain>
    </source>
</reference>
<dbReference type="EMBL" id="JAGINW010000001">
    <property type="protein sequence ID" value="MBP2324461.1"/>
    <property type="molecule type" value="Genomic_DNA"/>
</dbReference>
<dbReference type="InterPro" id="IPR002347">
    <property type="entry name" value="SDR_fam"/>
</dbReference>
<dbReference type="InterPro" id="IPR036291">
    <property type="entry name" value="NAD(P)-bd_dom_sf"/>
</dbReference>
<dbReference type="PANTHER" id="PTHR43431:SF7">
    <property type="entry name" value="OXIDOREDUCTASE, SHORT CHAIN DEHYDROGENASE_REDUCTASE FAMILY (AFU_ORTHOLOGUE AFUA_5G14000)"/>
    <property type="match status" value="1"/>
</dbReference>
<evidence type="ECO:0000313" key="2">
    <source>
        <dbReference type="Proteomes" id="UP001519332"/>
    </source>
</evidence>
<gene>
    <name evidence="1" type="ORF">JOF56_004846</name>
</gene>
<organism evidence="1 2">
    <name type="scientific">Kibdelosporangium banguiense</name>
    <dbReference type="NCBI Taxonomy" id="1365924"/>
    <lineage>
        <taxon>Bacteria</taxon>
        <taxon>Bacillati</taxon>
        <taxon>Actinomycetota</taxon>
        <taxon>Actinomycetes</taxon>
        <taxon>Pseudonocardiales</taxon>
        <taxon>Pseudonocardiaceae</taxon>
        <taxon>Kibdelosporangium</taxon>
    </lineage>
</organism>
<evidence type="ECO:0000313" key="1">
    <source>
        <dbReference type="EMBL" id="MBP2324461.1"/>
    </source>
</evidence>
<dbReference type="Gene3D" id="3.40.50.720">
    <property type="entry name" value="NAD(P)-binding Rossmann-like Domain"/>
    <property type="match status" value="1"/>
</dbReference>
<dbReference type="Pfam" id="PF00106">
    <property type="entry name" value="adh_short"/>
    <property type="match status" value="1"/>
</dbReference>
<dbReference type="RefSeq" id="WP_209641794.1">
    <property type="nucleotide sequence ID" value="NZ_JAGINW010000001.1"/>
</dbReference>
<sequence>MPTIAIVGAGPGMGLSIAKVFGGHGFDVALISRGKDNLDALVAQLAESGITAEGFPADVADLSALTAALAQATERFGAIDVLEYSPHSGLTMVNPPEVTVDNLQPAIQHLLYGAVTATQAVLPAMLTAGAGTLLYTMGGGAIDPYPMLATVNTAQAGLRNWVHNLHKTLADKGIHAAVVAINLLPSATAPEGVPHADPDDIAQIYWDLHTRRDRPEHLVAA</sequence>
<proteinExistence type="predicted"/>
<name>A0ABS4TKQ6_9PSEU</name>
<dbReference type="Proteomes" id="UP001519332">
    <property type="component" value="Unassembled WGS sequence"/>
</dbReference>
<comment type="caution">
    <text evidence="1">The sequence shown here is derived from an EMBL/GenBank/DDBJ whole genome shotgun (WGS) entry which is preliminary data.</text>
</comment>
<accession>A0ABS4TKQ6</accession>
<dbReference type="SUPFAM" id="SSF51735">
    <property type="entry name" value="NAD(P)-binding Rossmann-fold domains"/>
    <property type="match status" value="1"/>
</dbReference>